<organism evidence="1 2">
    <name type="scientific">Moniliophthora roreri</name>
    <name type="common">Frosty pod rot fungus</name>
    <name type="synonym">Monilia roreri</name>
    <dbReference type="NCBI Taxonomy" id="221103"/>
    <lineage>
        <taxon>Eukaryota</taxon>
        <taxon>Fungi</taxon>
        <taxon>Dikarya</taxon>
        <taxon>Basidiomycota</taxon>
        <taxon>Agaricomycotina</taxon>
        <taxon>Agaricomycetes</taxon>
        <taxon>Agaricomycetidae</taxon>
        <taxon>Agaricales</taxon>
        <taxon>Marasmiineae</taxon>
        <taxon>Marasmiaceae</taxon>
        <taxon>Moniliophthora</taxon>
    </lineage>
</organism>
<name>A0A0W0GEU2_MONRR</name>
<accession>A0A0W0GEU2</accession>
<reference evidence="1 2" key="1">
    <citation type="submission" date="2015-12" db="EMBL/GenBank/DDBJ databases">
        <title>Draft genome sequence of Moniliophthora roreri, the causal agent of frosty pod rot of cacao.</title>
        <authorList>
            <person name="Aime M.C."/>
            <person name="Diaz-Valderrama J.R."/>
            <person name="Kijpornyongpan T."/>
            <person name="Phillips-Mora W."/>
        </authorList>
    </citation>
    <scope>NUCLEOTIDE SEQUENCE [LARGE SCALE GENOMIC DNA]</scope>
    <source>
        <strain evidence="1 2">MCA 2952</strain>
    </source>
</reference>
<gene>
    <name evidence="1" type="ORF">WG66_340</name>
</gene>
<dbReference type="EMBL" id="LATX01000146">
    <property type="protein sequence ID" value="KTB47079.1"/>
    <property type="molecule type" value="Genomic_DNA"/>
</dbReference>
<sequence>MLVCEAIENCQIPVDIILQSSDGILLGSHTKNLSVFNEAFPNVDSVTHWKGDIVTLSETAAVLLLLLQFSHNAALPDISHMGLDALLAFFEAADKYGNNIALQAYSSLPWRKHTEKLSPELSLRFLCYKLSRDELENVDYLVRRSMQLPLHEALGHLRDHPNACINYAIYSDKWKQCMTHYQSIIETGSGEWLSLSNLSEFKDTSVRIQKVAARTLFMQLKEQTPLSMSSLEDAIQIAERISPGFQSRCAPNGWVSSMKAIVKGYPTWKEMQALIDNRS</sequence>
<dbReference type="Proteomes" id="UP000054988">
    <property type="component" value="Unassembled WGS sequence"/>
</dbReference>
<proteinExistence type="predicted"/>
<dbReference type="eggNOG" id="ENOG502RSE2">
    <property type="taxonomic scope" value="Eukaryota"/>
</dbReference>
<protein>
    <recommendedName>
        <fullName evidence="3">BTB domain-containing protein</fullName>
    </recommendedName>
</protein>
<dbReference type="AlphaFoldDB" id="A0A0W0GEU2"/>
<evidence type="ECO:0008006" key="3">
    <source>
        <dbReference type="Google" id="ProtNLM"/>
    </source>
</evidence>
<evidence type="ECO:0000313" key="1">
    <source>
        <dbReference type="EMBL" id="KTB47079.1"/>
    </source>
</evidence>
<comment type="caution">
    <text evidence="1">The sequence shown here is derived from an EMBL/GenBank/DDBJ whole genome shotgun (WGS) entry which is preliminary data.</text>
</comment>
<evidence type="ECO:0000313" key="2">
    <source>
        <dbReference type="Proteomes" id="UP000054988"/>
    </source>
</evidence>